<evidence type="ECO:0000259" key="3">
    <source>
        <dbReference type="SMART" id="SM00530"/>
    </source>
</evidence>
<feature type="region of interest" description="Disordered" evidence="1">
    <location>
        <begin position="165"/>
        <end position="236"/>
    </location>
</feature>
<feature type="transmembrane region" description="Helical" evidence="2">
    <location>
        <begin position="240"/>
        <end position="262"/>
    </location>
</feature>
<feature type="compositionally biased region" description="Basic and acidic residues" evidence="1">
    <location>
        <begin position="323"/>
        <end position="336"/>
    </location>
</feature>
<protein>
    <submittedName>
        <fullName evidence="4">Helix-turn-helix domain-containing protein</fullName>
    </submittedName>
</protein>
<sequence length="541" mass="56347">MTPRNAVPERRNEQGSRVGTETEGFAGLLRLLKERSGRSYGVLAGQLHMSVSTLHRYCNGDAVPMDFAPADRLARRCGATADELVELHRRWILADEARRRSRATSAATKNSPAPAASSTDEPATSSTHEADASADAAGASAAPAADTSVGMAGASVAAADTSADTAVPAAPAADTSAADPHRAPDSSPAPHPPHSPPAPHPQAAPDSPATPASADESPTDDEQEVVAGPMAVRRGPGRRALLRIVLAVSAVAAVAVPAALAVEERTTVGSPRKSAQGEGRTPAAGGASTRRPESPSPGRSSEDRHPAPDKKARPSTPGSARSDGSRASRAPDDDRGGSAPQVGISSYNWDEPCGVNYLLQQTPDHVPPPPRAPQDTRDWARALGGVGGGHMLLQLTATGNTDDAVVLTSLNVRVVGKRAALSWPVYALGDGCGSGVTPQTFDIDLDDSQPLAKPVAGQDGDVVVPAKNFPFKVSTRDPQVLNLNVHTEGHDVSWYLEVGWSSGGQQGTVRVNDGGKPFRTSAIDGREKYAYWPEKKRWNLQ</sequence>
<dbReference type="RefSeq" id="WP_277413368.1">
    <property type="nucleotide sequence ID" value="NZ_CP114203.1"/>
</dbReference>
<dbReference type="EMBL" id="CP114203">
    <property type="protein sequence ID" value="WAU09875.1"/>
    <property type="molecule type" value="Genomic_DNA"/>
</dbReference>
<evidence type="ECO:0000313" key="4">
    <source>
        <dbReference type="EMBL" id="WAU09875.1"/>
    </source>
</evidence>
<feature type="compositionally biased region" description="Low complexity" evidence="1">
    <location>
        <begin position="123"/>
        <end position="139"/>
    </location>
</feature>
<feature type="region of interest" description="Disordered" evidence="1">
    <location>
        <begin position="1"/>
        <end position="20"/>
    </location>
</feature>
<feature type="region of interest" description="Disordered" evidence="1">
    <location>
        <begin position="98"/>
        <end position="139"/>
    </location>
</feature>
<name>A0ABY7JH97_STRNI</name>
<gene>
    <name evidence="4" type="ORF">STRNI_007206</name>
</gene>
<keyword evidence="5" id="KW-1185">Reference proteome</keyword>
<evidence type="ECO:0000256" key="2">
    <source>
        <dbReference type="SAM" id="Phobius"/>
    </source>
</evidence>
<dbReference type="InterPro" id="IPR010982">
    <property type="entry name" value="Lambda_DNA-bd_dom_sf"/>
</dbReference>
<dbReference type="Proteomes" id="UP001210169">
    <property type="component" value="Chromosome"/>
</dbReference>
<organism evidence="4 5">
    <name type="scientific">Streptomyces nigrescens</name>
    <dbReference type="NCBI Taxonomy" id="1920"/>
    <lineage>
        <taxon>Bacteria</taxon>
        <taxon>Bacillati</taxon>
        <taxon>Actinomycetota</taxon>
        <taxon>Actinomycetes</taxon>
        <taxon>Kitasatosporales</taxon>
        <taxon>Streptomycetaceae</taxon>
        <taxon>Streptomyces</taxon>
    </lineage>
</organism>
<keyword evidence="2" id="KW-0472">Membrane</keyword>
<proteinExistence type="predicted"/>
<dbReference type="SUPFAM" id="SSF47413">
    <property type="entry name" value="lambda repressor-like DNA-binding domains"/>
    <property type="match status" value="1"/>
</dbReference>
<feature type="region of interest" description="Disordered" evidence="1">
    <location>
        <begin position="264"/>
        <end position="347"/>
    </location>
</feature>
<feature type="compositionally biased region" description="Pro residues" evidence="1">
    <location>
        <begin position="187"/>
        <end position="202"/>
    </location>
</feature>
<feature type="compositionally biased region" description="Low complexity" evidence="1">
    <location>
        <begin position="203"/>
        <end position="216"/>
    </location>
</feature>
<keyword evidence="2" id="KW-1133">Transmembrane helix</keyword>
<feature type="compositionally biased region" description="Basic and acidic residues" evidence="1">
    <location>
        <begin position="300"/>
        <end position="312"/>
    </location>
</feature>
<dbReference type="Pfam" id="PF13560">
    <property type="entry name" value="HTH_31"/>
    <property type="match status" value="1"/>
</dbReference>
<dbReference type="InterPro" id="IPR001387">
    <property type="entry name" value="Cro/C1-type_HTH"/>
</dbReference>
<feature type="compositionally biased region" description="Low complexity" evidence="1">
    <location>
        <begin position="165"/>
        <end position="178"/>
    </location>
</feature>
<feature type="domain" description="HTH cro/C1-type" evidence="3">
    <location>
        <begin position="28"/>
        <end position="84"/>
    </location>
</feature>
<evidence type="ECO:0000256" key="1">
    <source>
        <dbReference type="SAM" id="MobiDB-lite"/>
    </source>
</evidence>
<reference evidence="4 5" key="1">
    <citation type="submission" date="2022-12" db="EMBL/GenBank/DDBJ databases">
        <authorList>
            <person name="Ruckert C."/>
            <person name="Busche T."/>
            <person name="Kalinowski J."/>
            <person name="Wittmann C."/>
        </authorList>
    </citation>
    <scope>NUCLEOTIDE SEQUENCE [LARGE SCALE GENOMIC DNA]</scope>
    <source>
        <strain evidence="4 5">DSM 40276</strain>
    </source>
</reference>
<keyword evidence="2" id="KW-0812">Transmembrane</keyword>
<accession>A0ABY7JH97</accession>
<dbReference type="GeneID" id="301336348"/>
<evidence type="ECO:0000313" key="5">
    <source>
        <dbReference type="Proteomes" id="UP001210169"/>
    </source>
</evidence>
<dbReference type="SMART" id="SM00530">
    <property type="entry name" value="HTH_XRE"/>
    <property type="match status" value="1"/>
</dbReference>